<organism evidence="1 2">
    <name type="scientific">Hibiscus sabdariffa</name>
    <name type="common">roselle</name>
    <dbReference type="NCBI Taxonomy" id="183260"/>
    <lineage>
        <taxon>Eukaryota</taxon>
        <taxon>Viridiplantae</taxon>
        <taxon>Streptophyta</taxon>
        <taxon>Embryophyta</taxon>
        <taxon>Tracheophyta</taxon>
        <taxon>Spermatophyta</taxon>
        <taxon>Magnoliopsida</taxon>
        <taxon>eudicotyledons</taxon>
        <taxon>Gunneridae</taxon>
        <taxon>Pentapetalae</taxon>
        <taxon>rosids</taxon>
        <taxon>malvids</taxon>
        <taxon>Malvales</taxon>
        <taxon>Malvaceae</taxon>
        <taxon>Malvoideae</taxon>
        <taxon>Hibiscus</taxon>
    </lineage>
</organism>
<evidence type="ECO:0000313" key="2">
    <source>
        <dbReference type="Proteomes" id="UP001396334"/>
    </source>
</evidence>
<dbReference type="EMBL" id="JBBPBN010000012">
    <property type="protein sequence ID" value="KAK9027863.1"/>
    <property type="molecule type" value="Genomic_DNA"/>
</dbReference>
<name>A0ABR2SSG4_9ROSI</name>
<sequence>MRGVLPWMQVFSDMITGLCRETALRPPAKMFSYLKQALLDQGKKNTAINLAQKTDKLRLYLKILKFQFATGKHCPILAFDIYLYVYV</sequence>
<reference evidence="1 2" key="1">
    <citation type="journal article" date="2024" name="G3 (Bethesda)">
        <title>Genome assembly of Hibiscus sabdariffa L. provides insights into metabolisms of medicinal natural products.</title>
        <authorList>
            <person name="Kim T."/>
        </authorList>
    </citation>
    <scope>NUCLEOTIDE SEQUENCE [LARGE SCALE GENOMIC DNA]</scope>
    <source>
        <strain evidence="1">TK-2024</strain>
        <tissue evidence="1">Old leaves</tissue>
    </source>
</reference>
<evidence type="ECO:0000313" key="1">
    <source>
        <dbReference type="EMBL" id="KAK9027863.1"/>
    </source>
</evidence>
<protein>
    <submittedName>
        <fullName evidence="1">Uncharacterized protein</fullName>
    </submittedName>
</protein>
<proteinExistence type="predicted"/>
<keyword evidence="2" id="KW-1185">Reference proteome</keyword>
<accession>A0ABR2SSG4</accession>
<comment type="caution">
    <text evidence="1">The sequence shown here is derived from an EMBL/GenBank/DDBJ whole genome shotgun (WGS) entry which is preliminary data.</text>
</comment>
<gene>
    <name evidence="1" type="ORF">V6N11_067685</name>
</gene>
<dbReference type="Proteomes" id="UP001396334">
    <property type="component" value="Unassembled WGS sequence"/>
</dbReference>